<keyword evidence="2" id="KW-0472">Membrane</keyword>
<feature type="transmembrane region" description="Helical" evidence="2">
    <location>
        <begin position="109"/>
        <end position="130"/>
    </location>
</feature>
<evidence type="ECO:0000256" key="2">
    <source>
        <dbReference type="SAM" id="Phobius"/>
    </source>
</evidence>
<proteinExistence type="predicted"/>
<feature type="region of interest" description="Disordered" evidence="1">
    <location>
        <begin position="242"/>
        <end position="284"/>
    </location>
</feature>
<dbReference type="AlphaFoldDB" id="A0A9X2S7M2"/>
<dbReference type="RefSeq" id="WP_257443264.1">
    <property type="nucleotide sequence ID" value="NZ_JANIPJ010000002.1"/>
</dbReference>
<name>A0A9X2S7M2_9BACL</name>
<protein>
    <submittedName>
        <fullName evidence="4">Zf-HC2 domain-containing protein</fullName>
    </submittedName>
</protein>
<feature type="domain" description="Putative zinc-finger" evidence="3">
    <location>
        <begin position="3"/>
        <end position="37"/>
    </location>
</feature>
<keyword evidence="5" id="KW-1185">Reference proteome</keyword>
<dbReference type="Pfam" id="PF13490">
    <property type="entry name" value="zf-HC2"/>
    <property type="match status" value="1"/>
</dbReference>
<accession>A0A9X2S7M2</accession>
<evidence type="ECO:0000256" key="1">
    <source>
        <dbReference type="SAM" id="MobiDB-lite"/>
    </source>
</evidence>
<keyword evidence="2" id="KW-1133">Transmembrane helix</keyword>
<evidence type="ECO:0000313" key="4">
    <source>
        <dbReference type="EMBL" id="MCR2803211.1"/>
    </source>
</evidence>
<organism evidence="4 5">
    <name type="scientific">Paenibacillus soyae</name>
    <dbReference type="NCBI Taxonomy" id="2969249"/>
    <lineage>
        <taxon>Bacteria</taxon>
        <taxon>Bacillati</taxon>
        <taxon>Bacillota</taxon>
        <taxon>Bacilli</taxon>
        <taxon>Bacillales</taxon>
        <taxon>Paenibacillaceae</taxon>
        <taxon>Paenibacillus</taxon>
    </lineage>
</organism>
<gene>
    <name evidence="4" type="ORF">NQZ67_04875</name>
</gene>
<sequence>MNCQEVMELMQRQLDDDLGDEEFVVLNDHIRQCPDCAAAFERLKRLSSDLASLPKVTPRYSLVDAILPELERIDLEARQAEHVIATAPASDPAEEKLGESRRLKRSRKWPSWSAVGSVVAAGVVAGLFLLNAPGFGGGANDKADFSADLDHGGAANSSAAEMYNVEGAANGDQAGGDISTDVLRKFATDNPDSQGEEASGASSGGSSEPAERDTRFVASETTNEDLGDEPVSPNVAIEDVPEAPSITDGAGTQGFEGTPAGGEGEASGEPVEPIEPSEDQAGDNKAGPDMGIAAAVFLSPDGLYSAAVDEYSVIIASTESGEVVHQTDRKNGHHSGLVWSEDGAQLTYEVQLDHGAAEKYVISTSDWTEKKASH</sequence>
<dbReference type="EMBL" id="JANIPJ010000002">
    <property type="protein sequence ID" value="MCR2803211.1"/>
    <property type="molecule type" value="Genomic_DNA"/>
</dbReference>
<feature type="compositionally biased region" description="Low complexity" evidence="1">
    <location>
        <begin position="196"/>
        <end position="208"/>
    </location>
</feature>
<evidence type="ECO:0000259" key="3">
    <source>
        <dbReference type="Pfam" id="PF13490"/>
    </source>
</evidence>
<feature type="compositionally biased region" description="Gly residues" evidence="1">
    <location>
        <begin position="251"/>
        <end position="265"/>
    </location>
</feature>
<comment type="caution">
    <text evidence="4">The sequence shown here is derived from an EMBL/GenBank/DDBJ whole genome shotgun (WGS) entry which is preliminary data.</text>
</comment>
<dbReference type="InterPro" id="IPR027383">
    <property type="entry name" value="Znf_put"/>
</dbReference>
<reference evidence="4" key="1">
    <citation type="submission" date="2022-08" db="EMBL/GenBank/DDBJ databases">
        <title>The genomic sequence of strain Paenibacillus sp. SCIV0701.</title>
        <authorList>
            <person name="Zhao H."/>
        </authorList>
    </citation>
    <scope>NUCLEOTIDE SEQUENCE</scope>
    <source>
        <strain evidence="4">SCIV0701</strain>
    </source>
</reference>
<dbReference type="Proteomes" id="UP001141950">
    <property type="component" value="Unassembled WGS sequence"/>
</dbReference>
<keyword evidence="2" id="KW-0812">Transmembrane</keyword>
<evidence type="ECO:0000313" key="5">
    <source>
        <dbReference type="Proteomes" id="UP001141950"/>
    </source>
</evidence>
<feature type="region of interest" description="Disordered" evidence="1">
    <location>
        <begin position="187"/>
        <end position="214"/>
    </location>
</feature>